<evidence type="ECO:0008006" key="5">
    <source>
        <dbReference type="Google" id="ProtNLM"/>
    </source>
</evidence>
<evidence type="ECO:0000256" key="1">
    <source>
        <dbReference type="SAM" id="MobiDB-lite"/>
    </source>
</evidence>
<sequence length="104" mass="11531">MNALFRAILMSLLIVVLTSECLADGTTDEPRGRRRARMRTGEGRSNSRRRVGPVMSVNRTAMCFSNRLPCDFLIDCHIVLQCALLVDCTAMCLSCGLHCNVLVL</sequence>
<feature type="signal peptide" evidence="2">
    <location>
        <begin position="1"/>
        <end position="23"/>
    </location>
</feature>
<gene>
    <name evidence="3" type="ORF">ACJMK2_033663</name>
</gene>
<name>A0ABD3WSU0_SINWO</name>
<keyword evidence="2" id="KW-0732">Signal</keyword>
<reference evidence="3 4" key="1">
    <citation type="submission" date="2024-11" db="EMBL/GenBank/DDBJ databases">
        <title>Chromosome-level genome assembly of the freshwater bivalve Anodonta woodiana.</title>
        <authorList>
            <person name="Chen X."/>
        </authorList>
    </citation>
    <scope>NUCLEOTIDE SEQUENCE [LARGE SCALE GENOMIC DNA]</scope>
    <source>
        <strain evidence="3">MN2024</strain>
        <tissue evidence="3">Gills</tissue>
    </source>
</reference>
<accession>A0ABD3WSU0</accession>
<dbReference type="Proteomes" id="UP001634394">
    <property type="component" value="Unassembled WGS sequence"/>
</dbReference>
<keyword evidence="4" id="KW-1185">Reference proteome</keyword>
<feature type="chain" id="PRO_5044823964" description="Secreted protein" evidence="2">
    <location>
        <begin position="24"/>
        <end position="104"/>
    </location>
</feature>
<comment type="caution">
    <text evidence="3">The sequence shown here is derived from an EMBL/GenBank/DDBJ whole genome shotgun (WGS) entry which is preliminary data.</text>
</comment>
<evidence type="ECO:0000313" key="4">
    <source>
        <dbReference type="Proteomes" id="UP001634394"/>
    </source>
</evidence>
<evidence type="ECO:0000256" key="2">
    <source>
        <dbReference type="SAM" id="SignalP"/>
    </source>
</evidence>
<dbReference type="AlphaFoldDB" id="A0ABD3WSU0"/>
<organism evidence="3 4">
    <name type="scientific">Sinanodonta woodiana</name>
    <name type="common">Chinese pond mussel</name>
    <name type="synonym">Anodonta woodiana</name>
    <dbReference type="NCBI Taxonomy" id="1069815"/>
    <lineage>
        <taxon>Eukaryota</taxon>
        <taxon>Metazoa</taxon>
        <taxon>Spiralia</taxon>
        <taxon>Lophotrochozoa</taxon>
        <taxon>Mollusca</taxon>
        <taxon>Bivalvia</taxon>
        <taxon>Autobranchia</taxon>
        <taxon>Heteroconchia</taxon>
        <taxon>Palaeoheterodonta</taxon>
        <taxon>Unionida</taxon>
        <taxon>Unionoidea</taxon>
        <taxon>Unionidae</taxon>
        <taxon>Unioninae</taxon>
        <taxon>Sinanodonta</taxon>
    </lineage>
</organism>
<feature type="region of interest" description="Disordered" evidence="1">
    <location>
        <begin position="25"/>
        <end position="49"/>
    </location>
</feature>
<protein>
    <recommendedName>
        <fullName evidence="5">Secreted protein</fullName>
    </recommendedName>
</protein>
<evidence type="ECO:0000313" key="3">
    <source>
        <dbReference type="EMBL" id="KAL3875743.1"/>
    </source>
</evidence>
<dbReference type="EMBL" id="JBJQND010000005">
    <property type="protein sequence ID" value="KAL3875743.1"/>
    <property type="molecule type" value="Genomic_DNA"/>
</dbReference>
<proteinExistence type="predicted"/>